<reference evidence="1" key="2">
    <citation type="submission" date="2021-04" db="EMBL/GenBank/DDBJ databases">
        <title>Genome-wide patterns of bracovirus chromosomal integration into multiple host tissues during parasitism.</title>
        <authorList>
            <person name="Chebbi M.A.C."/>
        </authorList>
    </citation>
    <scope>NUCLEOTIDE SEQUENCE</scope>
    <source>
        <tissue evidence="1">Whole body</tissue>
    </source>
</reference>
<proteinExistence type="predicted"/>
<dbReference type="EMBL" id="JAAOIC020000068">
    <property type="protein sequence ID" value="KAG8034201.1"/>
    <property type="molecule type" value="Genomic_DNA"/>
</dbReference>
<name>A0A8J5UVX8_9HYME</name>
<organism evidence="1 2">
    <name type="scientific">Cotesia typhae</name>
    <dbReference type="NCBI Taxonomy" id="2053667"/>
    <lineage>
        <taxon>Eukaryota</taxon>
        <taxon>Metazoa</taxon>
        <taxon>Ecdysozoa</taxon>
        <taxon>Arthropoda</taxon>
        <taxon>Hexapoda</taxon>
        <taxon>Insecta</taxon>
        <taxon>Pterygota</taxon>
        <taxon>Neoptera</taxon>
        <taxon>Endopterygota</taxon>
        <taxon>Hymenoptera</taxon>
        <taxon>Apocrita</taxon>
        <taxon>Ichneumonoidea</taxon>
        <taxon>Braconidae</taxon>
        <taxon>Microgastrinae</taxon>
        <taxon>Cotesia</taxon>
    </lineage>
</organism>
<keyword evidence="2" id="KW-1185">Reference proteome</keyword>
<evidence type="ECO:0000313" key="1">
    <source>
        <dbReference type="EMBL" id="KAG8034201.1"/>
    </source>
</evidence>
<gene>
    <name evidence="1" type="ORF">G9C98_001286</name>
</gene>
<sequence length="11" mass="1099">MAPSITAIKAP</sequence>
<comment type="caution">
    <text evidence="1">The sequence shown here is derived from an EMBL/GenBank/DDBJ whole genome shotgun (WGS) entry which is preliminary data.</text>
</comment>
<dbReference type="Proteomes" id="UP000729913">
    <property type="component" value="Unassembled WGS sequence"/>
</dbReference>
<reference evidence="1" key="1">
    <citation type="submission" date="2020-03" db="EMBL/GenBank/DDBJ databases">
        <authorList>
            <person name="Chebbi M.A."/>
            <person name="Drezen J.M."/>
        </authorList>
    </citation>
    <scope>NUCLEOTIDE SEQUENCE</scope>
    <source>
        <tissue evidence="1">Whole body</tissue>
    </source>
</reference>
<protein>
    <submittedName>
        <fullName evidence="1">Uncharacterized protein</fullName>
    </submittedName>
</protein>
<evidence type="ECO:0000313" key="2">
    <source>
        <dbReference type="Proteomes" id="UP000729913"/>
    </source>
</evidence>
<accession>A0A8J5UVX8</accession>